<gene>
    <name evidence="3" type="ORF">DEBURN_LOCUS5209</name>
</gene>
<dbReference type="PROSITE" id="PS00107">
    <property type="entry name" value="PROTEIN_KINASE_ATP"/>
    <property type="match status" value="1"/>
</dbReference>
<sequence length="221" mass="25026">MSLSYSKKDSLKSALEGRFIKEFDYNTFENITEIAKGGFGKVYRANSTNLEKHVALKSLHGNDELFYERFVREVTSGARETPVNKTPKDYVNIYLSAWNDDSNQRPSIENIFDSLENIELENVYDDSNDNQDVQLETNINNQSQASSKDSVSIPTSFTTPNWGEVTEYDYNDFKNLKNIGKGAFGMIYSATLMNLNGMRTVALKSIVVATMELFVNEVNTN</sequence>
<dbReference type="OrthoDB" id="10261027at2759"/>
<accession>A0A9N9F657</accession>
<evidence type="ECO:0000256" key="1">
    <source>
        <dbReference type="PROSITE-ProRule" id="PRU10141"/>
    </source>
</evidence>
<dbReference type="EMBL" id="CAJVPK010000448">
    <property type="protein sequence ID" value="CAG8511678.1"/>
    <property type="molecule type" value="Genomic_DNA"/>
</dbReference>
<dbReference type="PROSITE" id="PS50011">
    <property type="entry name" value="PROTEIN_KINASE_DOM"/>
    <property type="match status" value="1"/>
</dbReference>
<dbReference type="AlphaFoldDB" id="A0A9N9F657"/>
<organism evidence="3 4">
    <name type="scientific">Diversispora eburnea</name>
    <dbReference type="NCBI Taxonomy" id="1213867"/>
    <lineage>
        <taxon>Eukaryota</taxon>
        <taxon>Fungi</taxon>
        <taxon>Fungi incertae sedis</taxon>
        <taxon>Mucoromycota</taxon>
        <taxon>Glomeromycotina</taxon>
        <taxon>Glomeromycetes</taxon>
        <taxon>Diversisporales</taxon>
        <taxon>Diversisporaceae</taxon>
        <taxon>Diversispora</taxon>
    </lineage>
</organism>
<dbReference type="SUPFAM" id="SSF56112">
    <property type="entry name" value="Protein kinase-like (PK-like)"/>
    <property type="match status" value="2"/>
</dbReference>
<keyword evidence="1" id="KW-0547">Nucleotide-binding</keyword>
<proteinExistence type="predicted"/>
<reference evidence="3" key="1">
    <citation type="submission" date="2021-06" db="EMBL/GenBank/DDBJ databases">
        <authorList>
            <person name="Kallberg Y."/>
            <person name="Tangrot J."/>
            <person name="Rosling A."/>
        </authorList>
    </citation>
    <scope>NUCLEOTIDE SEQUENCE</scope>
    <source>
        <strain evidence="3">AZ414A</strain>
    </source>
</reference>
<feature type="domain" description="Protein kinase" evidence="2">
    <location>
        <begin position="173"/>
        <end position="221"/>
    </location>
</feature>
<evidence type="ECO:0000313" key="3">
    <source>
        <dbReference type="EMBL" id="CAG8511678.1"/>
    </source>
</evidence>
<dbReference type="InterPro" id="IPR000719">
    <property type="entry name" value="Prot_kinase_dom"/>
</dbReference>
<comment type="caution">
    <text evidence="3">The sequence shown here is derived from an EMBL/GenBank/DDBJ whole genome shotgun (WGS) entry which is preliminary data.</text>
</comment>
<dbReference type="GO" id="GO:0004672">
    <property type="term" value="F:protein kinase activity"/>
    <property type="evidence" value="ECO:0007669"/>
    <property type="project" value="InterPro"/>
</dbReference>
<dbReference type="GO" id="GO:0005524">
    <property type="term" value="F:ATP binding"/>
    <property type="evidence" value="ECO:0007669"/>
    <property type="project" value="UniProtKB-UniRule"/>
</dbReference>
<keyword evidence="4" id="KW-1185">Reference proteome</keyword>
<keyword evidence="1" id="KW-0067">ATP-binding</keyword>
<evidence type="ECO:0000259" key="2">
    <source>
        <dbReference type="PROSITE" id="PS50011"/>
    </source>
</evidence>
<feature type="binding site" evidence="1">
    <location>
        <position position="204"/>
    </location>
    <ligand>
        <name>ATP</name>
        <dbReference type="ChEBI" id="CHEBI:30616"/>
    </ligand>
</feature>
<dbReference type="Proteomes" id="UP000789706">
    <property type="component" value="Unassembled WGS sequence"/>
</dbReference>
<protein>
    <submittedName>
        <fullName evidence="3">11851_t:CDS:1</fullName>
    </submittedName>
</protein>
<evidence type="ECO:0000313" key="4">
    <source>
        <dbReference type="Proteomes" id="UP000789706"/>
    </source>
</evidence>
<dbReference type="InterPro" id="IPR017441">
    <property type="entry name" value="Protein_kinase_ATP_BS"/>
</dbReference>
<dbReference type="Gene3D" id="3.30.200.20">
    <property type="entry name" value="Phosphorylase Kinase, domain 1"/>
    <property type="match status" value="2"/>
</dbReference>
<name>A0A9N9F657_9GLOM</name>
<dbReference type="InterPro" id="IPR011009">
    <property type="entry name" value="Kinase-like_dom_sf"/>
</dbReference>